<evidence type="ECO:0000313" key="1">
    <source>
        <dbReference type="EMBL" id="CAB4124262.1"/>
    </source>
</evidence>
<proteinExistence type="predicted"/>
<reference evidence="1" key="1">
    <citation type="submission" date="2020-04" db="EMBL/GenBank/DDBJ databases">
        <authorList>
            <person name="Chiriac C."/>
            <person name="Salcher M."/>
            <person name="Ghai R."/>
            <person name="Kavagutti S V."/>
        </authorList>
    </citation>
    <scope>NUCLEOTIDE SEQUENCE</scope>
</reference>
<dbReference type="EMBL" id="LR796178">
    <property type="protein sequence ID" value="CAB4124262.1"/>
    <property type="molecule type" value="Genomic_DNA"/>
</dbReference>
<gene>
    <name evidence="1" type="ORF">UFOVP49_100</name>
</gene>
<organism evidence="1">
    <name type="scientific">uncultured Caudovirales phage</name>
    <dbReference type="NCBI Taxonomy" id="2100421"/>
    <lineage>
        <taxon>Viruses</taxon>
        <taxon>Duplodnaviria</taxon>
        <taxon>Heunggongvirae</taxon>
        <taxon>Uroviricota</taxon>
        <taxon>Caudoviricetes</taxon>
        <taxon>Peduoviridae</taxon>
        <taxon>Maltschvirus</taxon>
        <taxon>Maltschvirus maltsch</taxon>
    </lineage>
</organism>
<sequence>MAKVNLPSAIEPSYTKEEVATQLDVIQALNWYNANYTEKDAAKILGCEPKIAKNNTTYAWVTRMRTRGFKFSQKTEDSISNLKAAFNVYVAAKAPVVEVDADGNVVVAVSNVINMQERIATKTDSHIGELEGVLDEFGLGIKTFKAYDWFIKNEVKPVHAAKIIEYFTNRLSELQEAAKKFPEYYEDMPKAKMKSLIAVMTVIIDDAGRLSQNVNKTRKSRKKKPVSIEKQVAKLKFKQKDDNFKIQSIDPSNIIGADQLWVFNVKTRKLGVYIAVDRGGLKIKGSALLNYEETSISKTLRKPETVLSTILDGGKIVLRKVMDGINSKGVAMNGRINKDTILLRVVK</sequence>
<protein>
    <submittedName>
        <fullName evidence="1">Uncharacterized protein</fullName>
    </submittedName>
</protein>
<name>A0A6J5KSM9_9CAUD</name>
<accession>A0A6J5KSM9</accession>